<evidence type="ECO:0000256" key="4">
    <source>
        <dbReference type="ARBA" id="ARBA00022692"/>
    </source>
</evidence>
<feature type="transmembrane region" description="Helical" evidence="8">
    <location>
        <begin position="258"/>
        <end position="276"/>
    </location>
</feature>
<feature type="transmembrane region" description="Helical" evidence="8">
    <location>
        <begin position="282"/>
        <end position="304"/>
    </location>
</feature>
<dbReference type="PRINTS" id="PR01035">
    <property type="entry name" value="TCRTETA"/>
</dbReference>
<evidence type="ECO:0000259" key="9">
    <source>
        <dbReference type="PROSITE" id="PS50850"/>
    </source>
</evidence>
<dbReference type="InterPro" id="IPR020846">
    <property type="entry name" value="MFS_dom"/>
</dbReference>
<feature type="transmembrane region" description="Helical" evidence="8">
    <location>
        <begin position="28"/>
        <end position="47"/>
    </location>
</feature>
<dbReference type="Pfam" id="PF07690">
    <property type="entry name" value="MFS_1"/>
    <property type="match status" value="1"/>
</dbReference>
<dbReference type="GO" id="GO:0005886">
    <property type="term" value="C:plasma membrane"/>
    <property type="evidence" value="ECO:0007669"/>
    <property type="project" value="UniProtKB-SubCell"/>
</dbReference>
<dbReference type="InterPro" id="IPR050171">
    <property type="entry name" value="MFS_Transporters"/>
</dbReference>
<dbReference type="AlphaFoldDB" id="A0A953NDK9"/>
<evidence type="ECO:0000256" key="3">
    <source>
        <dbReference type="ARBA" id="ARBA00022475"/>
    </source>
</evidence>
<dbReference type="PROSITE" id="PS50850">
    <property type="entry name" value="MFS"/>
    <property type="match status" value="1"/>
</dbReference>
<dbReference type="GO" id="GO:0022857">
    <property type="term" value="F:transmembrane transporter activity"/>
    <property type="evidence" value="ECO:0007669"/>
    <property type="project" value="InterPro"/>
</dbReference>
<feature type="transmembrane region" description="Helical" evidence="8">
    <location>
        <begin position="121"/>
        <end position="140"/>
    </location>
</feature>
<evidence type="ECO:0000256" key="8">
    <source>
        <dbReference type="SAM" id="Phobius"/>
    </source>
</evidence>
<keyword evidence="3" id="KW-1003">Cell membrane</keyword>
<evidence type="ECO:0000256" key="6">
    <source>
        <dbReference type="ARBA" id="ARBA00023136"/>
    </source>
</evidence>
<feature type="transmembrane region" description="Helical" evidence="8">
    <location>
        <begin position="227"/>
        <end position="246"/>
    </location>
</feature>
<keyword evidence="4 8" id="KW-0812">Transmembrane</keyword>
<accession>A0A953NDK9</accession>
<feature type="transmembrane region" description="Helical" evidence="8">
    <location>
        <begin position="59"/>
        <end position="76"/>
    </location>
</feature>
<gene>
    <name evidence="10" type="ORF">KZZ10_13635</name>
</gene>
<evidence type="ECO:0000256" key="5">
    <source>
        <dbReference type="ARBA" id="ARBA00022989"/>
    </source>
</evidence>
<dbReference type="InterPro" id="IPR001958">
    <property type="entry name" value="Tet-R_TetA/multi-R_MdtG-like"/>
</dbReference>
<dbReference type="Gene3D" id="1.20.1250.20">
    <property type="entry name" value="MFS general substrate transporter like domains"/>
    <property type="match status" value="1"/>
</dbReference>
<organism evidence="10 11">
    <name type="scientific">Zwartia hollandica</name>
    <dbReference type="NCBI Taxonomy" id="324606"/>
    <lineage>
        <taxon>Bacteria</taxon>
        <taxon>Pseudomonadati</taxon>
        <taxon>Pseudomonadota</taxon>
        <taxon>Betaproteobacteria</taxon>
        <taxon>Burkholderiales</taxon>
        <taxon>Alcaligenaceae</taxon>
        <taxon>Zwartia</taxon>
    </lineage>
</organism>
<sequence length="386" mass="41381">MLSHIAISGGRVAVSLTALQLGQGTLEVGILIAVFALLPMLFSIQAGRLIDDIGPWQPMRASIICVVIGTSLPVVWQSLTGLIVAATFVGVGHMTLQIAVQRQMGLSNGEERLRNFSWLSLSMATSGLIGPLLAGVSIDYLGYRSVFALLAVAPLVGLIGLLSMRGYLKASHIKSAPVTQKQSVSDLFSSPSLRKVFIANMLLSAAWDTHTFVVPIFGVHVGLSPTTIGLILASFAAATIVIRLALPWMMHRIRPWQLINFALVVTGLNFLLYPFFEQVWILVSLSFLLGLGLGSTQSSILALLQQHAPSGRAGEAFGLRMALVNGCQVALPLAFGALGTFMGVMPLFWLTAVGLGAVRWFTDDAEKHEKNSTQDTEPPTPPKDRT</sequence>
<keyword evidence="6 8" id="KW-0472">Membrane</keyword>
<feature type="transmembrane region" description="Helical" evidence="8">
    <location>
        <begin position="146"/>
        <end position="164"/>
    </location>
</feature>
<evidence type="ECO:0000256" key="1">
    <source>
        <dbReference type="ARBA" id="ARBA00004651"/>
    </source>
</evidence>
<dbReference type="PANTHER" id="PTHR23517:SF3">
    <property type="entry name" value="INTEGRAL MEMBRANE TRANSPORT PROTEIN"/>
    <property type="match status" value="1"/>
</dbReference>
<protein>
    <submittedName>
        <fullName evidence="10">MFS transporter</fullName>
    </submittedName>
</protein>
<comment type="caution">
    <text evidence="10">The sequence shown here is derived from an EMBL/GenBank/DDBJ whole genome shotgun (WGS) entry which is preliminary data.</text>
</comment>
<dbReference type="InterPro" id="IPR036259">
    <property type="entry name" value="MFS_trans_sf"/>
</dbReference>
<keyword evidence="11" id="KW-1185">Reference proteome</keyword>
<proteinExistence type="predicted"/>
<evidence type="ECO:0000256" key="2">
    <source>
        <dbReference type="ARBA" id="ARBA00022448"/>
    </source>
</evidence>
<dbReference type="InterPro" id="IPR011701">
    <property type="entry name" value="MFS"/>
</dbReference>
<feature type="transmembrane region" description="Helical" evidence="8">
    <location>
        <begin position="341"/>
        <end position="361"/>
    </location>
</feature>
<evidence type="ECO:0000313" key="10">
    <source>
        <dbReference type="EMBL" id="MBZ1351689.1"/>
    </source>
</evidence>
<evidence type="ECO:0000256" key="7">
    <source>
        <dbReference type="SAM" id="MobiDB-lite"/>
    </source>
</evidence>
<evidence type="ECO:0000313" key="11">
    <source>
        <dbReference type="Proteomes" id="UP000739565"/>
    </source>
</evidence>
<reference evidence="10" key="1">
    <citation type="submission" date="2021-07" db="EMBL/GenBank/DDBJ databases">
        <title>New genus and species of the family Alcaligenaceae.</title>
        <authorList>
            <person name="Hahn M.W."/>
        </authorList>
    </citation>
    <scope>NUCLEOTIDE SEQUENCE</scope>
    <source>
        <strain evidence="10">LF4-65</strain>
    </source>
</reference>
<feature type="domain" description="Major facilitator superfamily (MFS) profile" evidence="9">
    <location>
        <begin position="1"/>
        <end position="366"/>
    </location>
</feature>
<dbReference type="Proteomes" id="UP000739565">
    <property type="component" value="Unassembled WGS sequence"/>
</dbReference>
<comment type="subcellular location">
    <subcellularLocation>
        <location evidence="1">Cell membrane</location>
        <topology evidence="1">Multi-pass membrane protein</topology>
    </subcellularLocation>
</comment>
<feature type="transmembrane region" description="Helical" evidence="8">
    <location>
        <begin position="316"/>
        <end position="335"/>
    </location>
</feature>
<feature type="region of interest" description="Disordered" evidence="7">
    <location>
        <begin position="366"/>
        <end position="386"/>
    </location>
</feature>
<name>A0A953NDK9_9BURK</name>
<dbReference type="EMBL" id="JAHXRI010000010">
    <property type="protein sequence ID" value="MBZ1351689.1"/>
    <property type="molecule type" value="Genomic_DNA"/>
</dbReference>
<dbReference type="SUPFAM" id="SSF103473">
    <property type="entry name" value="MFS general substrate transporter"/>
    <property type="match status" value="1"/>
</dbReference>
<keyword evidence="2" id="KW-0813">Transport</keyword>
<dbReference type="PANTHER" id="PTHR23517">
    <property type="entry name" value="RESISTANCE PROTEIN MDTM, PUTATIVE-RELATED-RELATED"/>
    <property type="match status" value="1"/>
</dbReference>
<keyword evidence="5 8" id="KW-1133">Transmembrane helix</keyword>